<evidence type="ECO:0000259" key="5">
    <source>
        <dbReference type="PROSITE" id="PS50048"/>
    </source>
</evidence>
<dbReference type="EMBL" id="MAVT02000661">
    <property type="protein sequence ID" value="POS74236.1"/>
    <property type="molecule type" value="Genomic_DNA"/>
</dbReference>
<dbReference type="InterPro" id="IPR001138">
    <property type="entry name" value="Zn2Cys6_DnaBD"/>
</dbReference>
<dbReference type="CDD" id="cd12148">
    <property type="entry name" value="fungal_TF_MHR"/>
    <property type="match status" value="1"/>
</dbReference>
<dbReference type="Proteomes" id="UP000094444">
    <property type="component" value="Unassembled WGS sequence"/>
</dbReference>
<keyword evidence="2" id="KW-0479">Metal-binding</keyword>
<comment type="subcellular location">
    <subcellularLocation>
        <location evidence="1">Nucleus</location>
    </subcellularLocation>
</comment>
<dbReference type="OrthoDB" id="5319341at2759"/>
<dbReference type="PANTHER" id="PTHR31001">
    <property type="entry name" value="UNCHARACTERIZED TRANSCRIPTIONAL REGULATORY PROTEIN"/>
    <property type="match status" value="1"/>
</dbReference>
<keyword evidence="3" id="KW-0539">Nucleus</keyword>
<proteinExistence type="predicted"/>
<dbReference type="PROSITE" id="PS00463">
    <property type="entry name" value="ZN2_CY6_FUNGAL_1"/>
    <property type="match status" value="1"/>
</dbReference>
<evidence type="ECO:0000313" key="7">
    <source>
        <dbReference type="Proteomes" id="UP000094444"/>
    </source>
</evidence>
<dbReference type="SUPFAM" id="SSF57701">
    <property type="entry name" value="Zn2/Cys6 DNA-binding domain"/>
    <property type="match status" value="1"/>
</dbReference>
<dbReference type="PROSITE" id="PS50048">
    <property type="entry name" value="ZN2_CY6_FUNGAL_2"/>
    <property type="match status" value="1"/>
</dbReference>
<keyword evidence="7" id="KW-1185">Reference proteome</keyword>
<reference evidence="6" key="1">
    <citation type="submission" date="2017-09" db="EMBL/GenBank/DDBJ databases">
        <title>Polyketide synthases of a Diaporthe helianthi virulent isolate.</title>
        <authorList>
            <person name="Baroncelli R."/>
        </authorList>
    </citation>
    <scope>NUCLEOTIDE SEQUENCE [LARGE SCALE GENOMIC DNA]</scope>
    <source>
        <strain evidence="6">7/96</strain>
    </source>
</reference>
<dbReference type="GO" id="GO:0008270">
    <property type="term" value="F:zinc ion binding"/>
    <property type="evidence" value="ECO:0007669"/>
    <property type="project" value="InterPro"/>
</dbReference>
<dbReference type="AlphaFoldDB" id="A0A2P5HVI1"/>
<dbReference type="CDD" id="cd00067">
    <property type="entry name" value="GAL4"/>
    <property type="match status" value="1"/>
</dbReference>
<protein>
    <recommendedName>
        <fullName evidence="5">Zn(2)-C6 fungal-type domain-containing protein</fullName>
    </recommendedName>
</protein>
<gene>
    <name evidence="6" type="ORF">DHEL01_v207368</name>
</gene>
<dbReference type="GO" id="GO:0003677">
    <property type="term" value="F:DNA binding"/>
    <property type="evidence" value="ECO:0007669"/>
    <property type="project" value="InterPro"/>
</dbReference>
<dbReference type="InterPro" id="IPR050613">
    <property type="entry name" value="Sec_Metabolite_Reg"/>
</dbReference>
<feature type="region of interest" description="Disordered" evidence="4">
    <location>
        <begin position="749"/>
        <end position="779"/>
    </location>
</feature>
<evidence type="ECO:0000256" key="1">
    <source>
        <dbReference type="ARBA" id="ARBA00004123"/>
    </source>
</evidence>
<organism evidence="6 7">
    <name type="scientific">Diaporthe helianthi</name>
    <dbReference type="NCBI Taxonomy" id="158607"/>
    <lineage>
        <taxon>Eukaryota</taxon>
        <taxon>Fungi</taxon>
        <taxon>Dikarya</taxon>
        <taxon>Ascomycota</taxon>
        <taxon>Pezizomycotina</taxon>
        <taxon>Sordariomycetes</taxon>
        <taxon>Sordariomycetidae</taxon>
        <taxon>Diaporthales</taxon>
        <taxon>Diaporthaceae</taxon>
        <taxon>Diaporthe</taxon>
    </lineage>
</organism>
<dbReference type="SMART" id="SM00066">
    <property type="entry name" value="GAL4"/>
    <property type="match status" value="1"/>
</dbReference>
<dbReference type="InParanoid" id="A0A2P5HVI1"/>
<evidence type="ECO:0000313" key="6">
    <source>
        <dbReference type="EMBL" id="POS74236.1"/>
    </source>
</evidence>
<feature type="domain" description="Zn(2)-C6 fungal-type" evidence="5">
    <location>
        <begin position="34"/>
        <end position="63"/>
    </location>
</feature>
<feature type="compositionally biased region" description="Basic and acidic residues" evidence="4">
    <location>
        <begin position="111"/>
        <end position="121"/>
    </location>
</feature>
<feature type="region of interest" description="Disordered" evidence="4">
    <location>
        <begin position="87"/>
        <end position="135"/>
    </location>
</feature>
<dbReference type="Pfam" id="PF00172">
    <property type="entry name" value="Zn_clus"/>
    <property type="match status" value="1"/>
</dbReference>
<name>A0A2P5HVI1_DIAHE</name>
<accession>A0A2P5HVI1</accession>
<dbReference type="Gene3D" id="4.10.240.10">
    <property type="entry name" value="Zn(2)-C6 fungal-type DNA-binding domain"/>
    <property type="match status" value="1"/>
</dbReference>
<dbReference type="PANTHER" id="PTHR31001:SF58">
    <property type="entry name" value="ZN(II)2CYS6 TRANSCRIPTION FACTOR (EUROFUNG)"/>
    <property type="match status" value="1"/>
</dbReference>
<evidence type="ECO:0000256" key="4">
    <source>
        <dbReference type="SAM" id="MobiDB-lite"/>
    </source>
</evidence>
<dbReference type="InterPro" id="IPR007219">
    <property type="entry name" value="XnlR_reg_dom"/>
</dbReference>
<evidence type="ECO:0000256" key="3">
    <source>
        <dbReference type="ARBA" id="ARBA00023242"/>
    </source>
</evidence>
<evidence type="ECO:0000256" key="2">
    <source>
        <dbReference type="ARBA" id="ARBA00022723"/>
    </source>
</evidence>
<dbReference type="Pfam" id="PF04082">
    <property type="entry name" value="Fungal_trans"/>
    <property type="match status" value="1"/>
</dbReference>
<sequence>MSRSLTFSNLSAETFETGQKGIGRKGPRHREAISCLPCRSRKVRCSRELPCRQCRDRSHECIYTKPPRTKIETTPSRPSSTISLATVPGPNHVASGPNTQDSQLRWASSADEARLGSEGTKKSPHQLKYPSPPNSVTQNVVEAKTLPLASPNFGSRLLGATHWMAPCKEMLVIKAMLDGSDGFVTNRKAFTELMDKARSANTIPPPLTNLPSGLDAACLRQVLDECSAWQETRQWAQHYLEGWGRIYQIVDATTLSMDMDTLQNTADVDDAHENPGSHASLLRVSMVVAVAMQRSHQHRLQGRRLGKTVEDFLYATSGSREPCIGLVQTLLLLLVLKTIAASDTDSMSSCMGVQGLTSQVVLAIGLHRDPSLFPGDNTYQRETRKRLWACYLRLSLEHSVRAGSPFPVHLEDTDCPLPSIAKLSTSDDLTQNLQRPRHFSDPDPQQTDALFGLEAAKLARVLVPIHRALCSPNPNDSQCKLSMEEVRSTFETFISDIPPSLRLDGASKIPVDVILILQRSILSINMQSVSLMVALRQLLCQSPDPSQKAQLMDVCDHAISILDVLQNVLQLGEHGRPDDATAADAAEIAHQLLWPDAVRAAMYACILVSRMRRLDSGRMLWSSGRGGGGRNTIASVCQSLLSTPLSFMCRFWQTRFRLGPVATKVSLLLAVALTVTSNLDASADPAARDWPQESKDRFMRMGVAVVDEWVAGMKAALEMPELRDSRDGDIVRPIVCTTAAELLPVSNSGPLVTPSSSLSSSSTPYNDMPEPTTSSSLSTGFTTNGGVGDFDFDFNGIFGYCFDFDNMESFMMGGTGGYDYGVSPSPTTHITGGLEEFL</sequence>
<dbReference type="GO" id="GO:0000981">
    <property type="term" value="F:DNA-binding transcription factor activity, RNA polymerase II-specific"/>
    <property type="evidence" value="ECO:0007669"/>
    <property type="project" value="InterPro"/>
</dbReference>
<dbReference type="GO" id="GO:0005634">
    <property type="term" value="C:nucleus"/>
    <property type="evidence" value="ECO:0007669"/>
    <property type="project" value="UniProtKB-SubCell"/>
</dbReference>
<feature type="compositionally biased region" description="Polar residues" evidence="4">
    <location>
        <begin position="96"/>
        <end position="106"/>
    </location>
</feature>
<dbReference type="InterPro" id="IPR036864">
    <property type="entry name" value="Zn2-C6_fun-type_DNA-bd_sf"/>
</dbReference>
<dbReference type="GO" id="GO:0006351">
    <property type="term" value="P:DNA-templated transcription"/>
    <property type="evidence" value="ECO:0007669"/>
    <property type="project" value="InterPro"/>
</dbReference>
<comment type="caution">
    <text evidence="6">The sequence shown here is derived from an EMBL/GenBank/DDBJ whole genome shotgun (WGS) entry which is preliminary data.</text>
</comment>